<reference evidence="2" key="1">
    <citation type="journal article" date="2024" name="Front. Bioeng. Biotechnol.">
        <title>Genome-scale model development and genomic sequencing of the oleaginous clade Lipomyces.</title>
        <authorList>
            <person name="Czajka J.J."/>
            <person name="Han Y."/>
            <person name="Kim J."/>
            <person name="Mondo S.J."/>
            <person name="Hofstad B.A."/>
            <person name="Robles A."/>
            <person name="Haridas S."/>
            <person name="Riley R."/>
            <person name="LaButti K."/>
            <person name="Pangilinan J."/>
            <person name="Andreopoulos W."/>
            <person name="Lipzen A."/>
            <person name="Yan J."/>
            <person name="Wang M."/>
            <person name="Ng V."/>
            <person name="Grigoriev I.V."/>
            <person name="Spatafora J.W."/>
            <person name="Magnuson J.K."/>
            <person name="Baker S.E."/>
            <person name="Pomraning K.R."/>
        </authorList>
    </citation>
    <scope>NUCLEOTIDE SEQUENCE [LARGE SCALE GENOMIC DNA]</scope>
    <source>
        <strain evidence="2">CBS 10300</strain>
    </source>
</reference>
<comment type="caution">
    <text evidence="1">The sequence shown here is derived from an EMBL/GenBank/DDBJ whole genome shotgun (WGS) entry which is preliminary data.</text>
</comment>
<sequence length="336" mass="36353">MRALCVTESRNLQLRDVPAPSTPLPGYVTVSITAAAVNHGDKIFLKRPASASLTSGPRLENVWGASGAGTVTQVGANVPHTYLGRKVAIYRGLQQDAPFLGLWCQTAQVPYQACLLLPDHVDARDYSGSLVNVVTAYAFLEQAAAEGHRGVIVTAGGSATGRSLAVLARRRGMPILVIVRSAIAKEEVLRSGVEAEHVLDSSEPDFIRNLEQTAREIGATAVFDGVGGAFISQMIEALPPRSSVFFYGFLSGAEKVAFHPAIIMMKDLTMRRFSNFESVTVKDQERRADMLKDLEGCIEDPLFRTCVGKDFELEEFEAAMEYEAAGGRKAVFVLSK</sequence>
<name>A0ACC3TE02_9ASCO</name>
<evidence type="ECO:0000313" key="2">
    <source>
        <dbReference type="Proteomes" id="UP001489719"/>
    </source>
</evidence>
<protein>
    <submittedName>
        <fullName evidence="1">Alcohol dehydrogenase protein</fullName>
    </submittedName>
</protein>
<keyword evidence="2" id="KW-1185">Reference proteome</keyword>
<dbReference type="EMBL" id="MU970194">
    <property type="protein sequence ID" value="KAK9319370.1"/>
    <property type="molecule type" value="Genomic_DNA"/>
</dbReference>
<gene>
    <name evidence="1" type="ORF">V1517DRAFT_51367</name>
</gene>
<evidence type="ECO:0000313" key="1">
    <source>
        <dbReference type="EMBL" id="KAK9319370.1"/>
    </source>
</evidence>
<organism evidence="1 2">
    <name type="scientific">Lipomyces orientalis</name>
    <dbReference type="NCBI Taxonomy" id="1233043"/>
    <lineage>
        <taxon>Eukaryota</taxon>
        <taxon>Fungi</taxon>
        <taxon>Dikarya</taxon>
        <taxon>Ascomycota</taxon>
        <taxon>Saccharomycotina</taxon>
        <taxon>Lipomycetes</taxon>
        <taxon>Lipomycetales</taxon>
        <taxon>Lipomycetaceae</taxon>
        <taxon>Lipomyces</taxon>
    </lineage>
</organism>
<proteinExistence type="predicted"/>
<dbReference type="Proteomes" id="UP001489719">
    <property type="component" value="Unassembled WGS sequence"/>
</dbReference>
<accession>A0ACC3TE02</accession>